<dbReference type="Gene3D" id="3.40.630.30">
    <property type="match status" value="1"/>
</dbReference>
<dbReference type="Pfam" id="PF14542">
    <property type="entry name" value="Acetyltransf_CG"/>
    <property type="match status" value="1"/>
</dbReference>
<evidence type="ECO:0000259" key="2">
    <source>
        <dbReference type="PROSITE" id="PS51729"/>
    </source>
</evidence>
<dbReference type="GO" id="GO:0016747">
    <property type="term" value="F:acyltransferase activity, transferring groups other than amino-acyl groups"/>
    <property type="evidence" value="ECO:0007669"/>
    <property type="project" value="InterPro"/>
</dbReference>
<dbReference type="PANTHER" id="PTHR31435:SF10">
    <property type="entry name" value="BSR4717 PROTEIN"/>
    <property type="match status" value="1"/>
</dbReference>
<dbReference type="SUPFAM" id="SSF55729">
    <property type="entry name" value="Acyl-CoA N-acyltransferases (Nat)"/>
    <property type="match status" value="1"/>
</dbReference>
<dbReference type="PROSITE" id="PS51729">
    <property type="entry name" value="GNAT_YJDJ"/>
    <property type="match status" value="1"/>
</dbReference>
<name>A0A0D6GUN9_CORDP</name>
<dbReference type="KEGG" id="cdip:ERS451417_01896"/>
<dbReference type="RefSeq" id="WP_014319284.1">
    <property type="nucleotide sequence ID" value="NZ_CP040520.1"/>
</dbReference>
<dbReference type="PROSITE" id="PS51186">
    <property type="entry name" value="GNAT"/>
    <property type="match status" value="1"/>
</dbReference>
<proteinExistence type="predicted"/>
<dbReference type="Proteomes" id="UP000480222">
    <property type="component" value="Unassembled WGS sequence"/>
</dbReference>
<dbReference type="EMBL" id="CADDAV010000012">
    <property type="protein sequence ID" value="CAB0595416.1"/>
    <property type="molecule type" value="Genomic_DNA"/>
</dbReference>
<dbReference type="InterPro" id="IPR031165">
    <property type="entry name" value="GNAT_YJDJ"/>
</dbReference>
<accession>A0A0D6GUN9</accession>
<feature type="domain" description="N-acetyltransferase" evidence="1">
    <location>
        <begin position="1"/>
        <end position="93"/>
    </location>
</feature>
<evidence type="ECO:0000259" key="1">
    <source>
        <dbReference type="PROSITE" id="PS51186"/>
    </source>
</evidence>
<dbReference type="GeneID" id="29421962"/>
<dbReference type="InterPro" id="IPR000182">
    <property type="entry name" value="GNAT_dom"/>
</dbReference>
<organism evidence="3 4">
    <name type="scientific">Corynebacterium diphtheriae</name>
    <dbReference type="NCBI Taxonomy" id="1717"/>
    <lineage>
        <taxon>Bacteria</taxon>
        <taxon>Bacillati</taxon>
        <taxon>Actinomycetota</taxon>
        <taxon>Actinomycetes</taxon>
        <taxon>Mycobacteriales</taxon>
        <taxon>Corynebacteriaceae</taxon>
        <taxon>Corynebacterium</taxon>
    </lineage>
</organism>
<sequence length="93" mass="10262">MSDIQVRHVEADKQFVIAVDSEDAGFAGYAERDGHRNFNHTVIDPRFRGQGLSQPLIQQALEATHADGFGVIATCSAVVGFVQKNPEFREYLA</sequence>
<feature type="domain" description="N-acetyltransferase" evidence="2">
    <location>
        <begin position="7"/>
        <end position="93"/>
    </location>
</feature>
<evidence type="ECO:0000313" key="3">
    <source>
        <dbReference type="EMBL" id="CAB0595416.1"/>
    </source>
</evidence>
<keyword evidence="3" id="KW-0808">Transferase</keyword>
<dbReference type="InterPro" id="IPR045057">
    <property type="entry name" value="Gcn5-rel_NAT"/>
</dbReference>
<dbReference type="PANTHER" id="PTHR31435">
    <property type="entry name" value="PROTEIN NATD1"/>
    <property type="match status" value="1"/>
</dbReference>
<protein>
    <submittedName>
        <fullName evidence="3">N-acetyltransferase</fullName>
    </submittedName>
</protein>
<gene>
    <name evidence="3" type="ORF">CIP107547_00970</name>
</gene>
<reference evidence="3 4" key="1">
    <citation type="submission" date="2020-02" db="EMBL/GenBank/DDBJ databases">
        <authorList>
            <person name="Brisse S."/>
        </authorList>
    </citation>
    <scope>NUCLEOTIDE SEQUENCE [LARGE SCALE GENOMIC DNA]</scope>
    <source>
        <strain evidence="3">CIP107547</strain>
    </source>
</reference>
<dbReference type="CDD" id="cd04301">
    <property type="entry name" value="NAT_SF"/>
    <property type="match status" value="1"/>
</dbReference>
<dbReference type="InterPro" id="IPR016181">
    <property type="entry name" value="Acyl_CoA_acyltransferase"/>
</dbReference>
<evidence type="ECO:0000313" key="4">
    <source>
        <dbReference type="Proteomes" id="UP000480222"/>
    </source>
</evidence>
<comment type="caution">
    <text evidence="3">The sequence shown here is derived from an EMBL/GenBank/DDBJ whole genome shotgun (WGS) entry which is preliminary data.</text>
</comment>
<dbReference type="AlphaFoldDB" id="A0A0D6GUN9"/>